<dbReference type="CDD" id="cd14773">
    <property type="entry name" value="TrHb2_PhHbO-like_O"/>
    <property type="match status" value="1"/>
</dbReference>
<comment type="cofactor">
    <cofactor evidence="1">
        <name>heme</name>
        <dbReference type="ChEBI" id="CHEBI:30413"/>
    </cofactor>
</comment>
<reference evidence="8" key="2">
    <citation type="journal article" date="2016" name="Environ. Microbiol. Rep.">
        <title>Analysis of defence systems and a conjugative IncP-1 plasmid in the marine polyaromatic hydrocarbons-degrading bacterium Cycloclasticus sp. 78-ME.</title>
        <authorList>
            <person name="Yakimov M.M."/>
            <person name="Crisafi F."/>
            <person name="Messina E."/>
            <person name="Smedile F."/>
            <person name="Lopatina A."/>
            <person name="Denaro R."/>
            <person name="Pieper D.H."/>
            <person name="Golyshin P.N."/>
            <person name="Giuliano L."/>
        </authorList>
    </citation>
    <scope>NUCLEOTIDE SEQUENCE [LARGE SCALE GENOMIC DNA]</scope>
    <source>
        <strain evidence="8">78-ME</strain>
    </source>
</reference>
<dbReference type="Pfam" id="PF01152">
    <property type="entry name" value="Bac_globin"/>
    <property type="match status" value="1"/>
</dbReference>
<gene>
    <name evidence="7" type="ORF">CYCME_0583</name>
</gene>
<dbReference type="GO" id="GO:0005344">
    <property type="term" value="F:oxygen carrier activity"/>
    <property type="evidence" value="ECO:0007669"/>
    <property type="project" value="InterPro"/>
</dbReference>
<evidence type="ECO:0000256" key="5">
    <source>
        <dbReference type="ARBA" id="ARBA00023004"/>
    </source>
</evidence>
<evidence type="ECO:0000256" key="1">
    <source>
        <dbReference type="ARBA" id="ARBA00001971"/>
    </source>
</evidence>
<dbReference type="PATRIC" id="fig|1198232.3.peg.591"/>
<dbReference type="PANTHER" id="PTHR47366:SF1">
    <property type="entry name" value="TWO-ON-TWO HEMOGLOBIN-3"/>
    <property type="match status" value="1"/>
</dbReference>
<keyword evidence="3" id="KW-0349">Heme</keyword>
<organism evidence="7 8">
    <name type="scientific">Cycloclasticus zancles 78-ME</name>
    <dbReference type="NCBI Taxonomy" id="1198232"/>
    <lineage>
        <taxon>Bacteria</taxon>
        <taxon>Pseudomonadati</taxon>
        <taxon>Pseudomonadota</taxon>
        <taxon>Gammaproteobacteria</taxon>
        <taxon>Thiotrichales</taxon>
        <taxon>Piscirickettsiaceae</taxon>
        <taxon>Cycloclasticus</taxon>
    </lineage>
</organism>
<comment type="similarity">
    <text evidence="6">Belongs to the truncated hemoglobin family. Group II subfamily.</text>
</comment>
<dbReference type="GO" id="GO:0046872">
    <property type="term" value="F:metal ion binding"/>
    <property type="evidence" value="ECO:0007669"/>
    <property type="project" value="UniProtKB-KW"/>
</dbReference>
<dbReference type="InterPro" id="IPR019795">
    <property type="entry name" value="Globin_bac-like_CS"/>
</dbReference>
<evidence type="ECO:0000313" key="7">
    <source>
        <dbReference type="EMBL" id="AGS38924.1"/>
    </source>
</evidence>
<keyword evidence="8" id="KW-1185">Reference proteome</keyword>
<evidence type="ECO:0000256" key="6">
    <source>
        <dbReference type="ARBA" id="ARBA00034496"/>
    </source>
</evidence>
<keyword evidence="5" id="KW-0408">Iron</keyword>
<accession>S5T5U4</accession>
<dbReference type="InterPro" id="IPR001486">
    <property type="entry name" value="Hemoglobin_trunc"/>
</dbReference>
<dbReference type="HOGENOM" id="CLU_103526_3_0_6"/>
<dbReference type="GO" id="GO:0020037">
    <property type="term" value="F:heme binding"/>
    <property type="evidence" value="ECO:0007669"/>
    <property type="project" value="InterPro"/>
</dbReference>
<dbReference type="InterPro" id="IPR044203">
    <property type="entry name" value="GlbO/GLB3-like"/>
</dbReference>
<dbReference type="SUPFAM" id="SSF46458">
    <property type="entry name" value="Globin-like"/>
    <property type="match status" value="1"/>
</dbReference>
<name>S5T5U4_9GAMM</name>
<dbReference type="PANTHER" id="PTHR47366">
    <property type="entry name" value="TWO-ON-TWO HEMOGLOBIN-3"/>
    <property type="match status" value="1"/>
</dbReference>
<evidence type="ECO:0000256" key="2">
    <source>
        <dbReference type="ARBA" id="ARBA00022448"/>
    </source>
</evidence>
<dbReference type="PROSITE" id="PS01213">
    <property type="entry name" value="GLOBIN_FAM_2"/>
    <property type="match status" value="1"/>
</dbReference>
<dbReference type="Gene3D" id="1.10.490.10">
    <property type="entry name" value="Globins"/>
    <property type="match status" value="1"/>
</dbReference>
<proteinExistence type="inferred from homology"/>
<dbReference type="InterPro" id="IPR012292">
    <property type="entry name" value="Globin/Proto"/>
</dbReference>
<evidence type="ECO:0000256" key="3">
    <source>
        <dbReference type="ARBA" id="ARBA00022617"/>
    </source>
</evidence>
<keyword evidence="2" id="KW-0813">Transport</keyword>
<reference evidence="7 8" key="1">
    <citation type="submission" date="2013-05" db="EMBL/GenBank/DDBJ databases">
        <title>Between feast and famine: a lifestyle of most important marine PAH-degrading bacterium Cycloclasticus sp. 7ME.</title>
        <authorList>
            <person name="Yakimov M.M."/>
            <person name="Messina E."/>
            <person name="Genovese M."/>
            <person name="Denaro R."/>
            <person name="Crisafi F."/>
            <person name="Russo D."/>
            <person name="Cappello S."/>
            <person name="Santisi S."/>
            <person name="Smedile F."/>
            <person name="Golyshina O.V."/>
            <person name="Tran H."/>
            <person name="Pieper D.H."/>
            <person name="Golyshin P.N."/>
            <person name="Giuliano L."/>
        </authorList>
    </citation>
    <scope>NUCLEOTIDE SEQUENCE [LARGE SCALE GENOMIC DNA]</scope>
    <source>
        <strain evidence="7 8">78-ME</strain>
    </source>
</reference>
<dbReference type="AlphaFoldDB" id="S5T5U4"/>
<dbReference type="Proteomes" id="UP000015380">
    <property type="component" value="Chromosome"/>
</dbReference>
<dbReference type="KEGG" id="cza:CYCME_0583"/>
<sequence>MIDTLKPGQTYKLTQYEKLGGETGIRQLVKYFYEAMDNNTDVKTIRDMHAADLTEAEDKLFLFLSGWLGGPSLYIEKYGHPRLRARHLPFSIGIKERDQWLHCMDKALHKMNIEKAMHDELMQAFFNTADFMRNQTE</sequence>
<keyword evidence="4" id="KW-0479">Metal-binding</keyword>
<dbReference type="InterPro" id="IPR009050">
    <property type="entry name" value="Globin-like_sf"/>
</dbReference>
<protein>
    <submittedName>
        <fullName evidence="7">Hemoglobin-like protein</fullName>
    </submittedName>
</protein>
<evidence type="ECO:0000313" key="8">
    <source>
        <dbReference type="Proteomes" id="UP000015380"/>
    </source>
</evidence>
<dbReference type="EMBL" id="CP005996">
    <property type="protein sequence ID" value="AGS38924.1"/>
    <property type="molecule type" value="Genomic_DNA"/>
</dbReference>
<dbReference type="eggNOG" id="COG2346">
    <property type="taxonomic scope" value="Bacteria"/>
</dbReference>
<dbReference type="RefSeq" id="WP_015006673.1">
    <property type="nucleotide sequence ID" value="NC_021917.1"/>
</dbReference>
<evidence type="ECO:0000256" key="4">
    <source>
        <dbReference type="ARBA" id="ARBA00022723"/>
    </source>
</evidence>
<dbReference type="GO" id="GO:0019825">
    <property type="term" value="F:oxygen binding"/>
    <property type="evidence" value="ECO:0007669"/>
    <property type="project" value="InterPro"/>
</dbReference>